<keyword evidence="2" id="KW-1185">Reference proteome</keyword>
<organism evidence="1 2">
    <name type="scientific">Puccinia striiformis f. sp. tritici</name>
    <dbReference type="NCBI Taxonomy" id="168172"/>
    <lineage>
        <taxon>Eukaryota</taxon>
        <taxon>Fungi</taxon>
        <taxon>Dikarya</taxon>
        <taxon>Basidiomycota</taxon>
        <taxon>Pucciniomycotina</taxon>
        <taxon>Pucciniomycetes</taxon>
        <taxon>Pucciniales</taxon>
        <taxon>Pucciniaceae</taxon>
        <taxon>Puccinia</taxon>
    </lineage>
</organism>
<comment type="caution">
    <text evidence="1">The sequence shown here is derived from an EMBL/GenBank/DDBJ whole genome shotgun (WGS) entry which is preliminary data.</text>
</comment>
<protein>
    <submittedName>
        <fullName evidence="1">Uncharacterized protein</fullName>
    </submittedName>
</protein>
<name>A0ACC0DZX8_9BASI</name>
<evidence type="ECO:0000313" key="1">
    <source>
        <dbReference type="EMBL" id="KAI7942232.1"/>
    </source>
</evidence>
<dbReference type="EMBL" id="CM045876">
    <property type="protein sequence ID" value="KAI7942232.1"/>
    <property type="molecule type" value="Genomic_DNA"/>
</dbReference>
<dbReference type="Proteomes" id="UP001060170">
    <property type="component" value="Chromosome 12"/>
</dbReference>
<reference evidence="2" key="1">
    <citation type="journal article" date="2018" name="BMC Genomics">
        <title>Genomic insights into host adaptation between the wheat stripe rust pathogen (Puccinia striiformis f. sp. tritici) and the barley stripe rust pathogen (Puccinia striiformis f. sp. hordei).</title>
        <authorList>
            <person name="Xia C."/>
            <person name="Wang M."/>
            <person name="Yin C."/>
            <person name="Cornejo O.E."/>
            <person name="Hulbert S.H."/>
            <person name="Chen X."/>
        </authorList>
    </citation>
    <scope>NUCLEOTIDE SEQUENCE [LARGE SCALE GENOMIC DNA]</scope>
    <source>
        <strain evidence="2">93-210</strain>
    </source>
</reference>
<reference evidence="2" key="2">
    <citation type="journal article" date="2018" name="Mol. Plant Microbe Interact.">
        <title>Genome sequence resources for the wheat stripe rust pathogen (Puccinia striiformis f. sp. tritici) and the barley stripe rust pathogen (Puccinia striiformis f. sp. hordei).</title>
        <authorList>
            <person name="Xia C."/>
            <person name="Wang M."/>
            <person name="Yin C."/>
            <person name="Cornejo O.E."/>
            <person name="Hulbert S.H."/>
            <person name="Chen X."/>
        </authorList>
    </citation>
    <scope>NUCLEOTIDE SEQUENCE [LARGE SCALE GENOMIC DNA]</scope>
    <source>
        <strain evidence="2">93-210</strain>
    </source>
</reference>
<evidence type="ECO:0000313" key="2">
    <source>
        <dbReference type="Proteomes" id="UP001060170"/>
    </source>
</evidence>
<sequence>MSGQREESDYYSVIEPLGDSSSTCGYCHSKSDSSHTYGVWAHSLSPKVYQMMMDRGWRRSGSYLYLPDRQSTCCPPYTIRCSASAFQASRGQRQAAYRWRKFIQGEAEDPSTSKQQKAQGGFDLCEVFNFSTDLRGPTSDTQGHRFEIRFEPAEYTEEKFELYKKYQTEVHNDRAEEITKKSFERFLCTNPFGLDGTVAKHACWLIDEKLIAFSVIDILPLGISSVYLVWDTNYAKYGIGRLASLREIGWIQEWRKSDSATFNEKFDWYYLGFYIHSCPKMTYKAEYSPSFLLDPSSLDWKSLETCRPILDGSETNVTSFSTDQDMQELQYSDNRGDFQVKILTRQGAIETVKSSDPRVKEAVEKLGYHILRLSLICI</sequence>
<reference evidence="1 2" key="3">
    <citation type="journal article" date="2022" name="Microbiol. Spectr.">
        <title>Folding features and dynamics of 3D genome architecture in plant fungal pathogens.</title>
        <authorList>
            <person name="Xia C."/>
        </authorList>
    </citation>
    <scope>NUCLEOTIDE SEQUENCE [LARGE SCALE GENOMIC DNA]</scope>
    <source>
        <strain evidence="1 2">93-210</strain>
    </source>
</reference>
<gene>
    <name evidence="1" type="ORF">MJO28_012259</name>
</gene>
<proteinExistence type="predicted"/>
<accession>A0ACC0DZX8</accession>